<dbReference type="SMART" id="SM00466">
    <property type="entry name" value="SRA"/>
    <property type="match status" value="1"/>
</dbReference>
<dbReference type="GO" id="GO:0044027">
    <property type="term" value="P:negative regulation of gene expression via chromosomal CpG island methylation"/>
    <property type="evidence" value="ECO:0007669"/>
    <property type="project" value="TreeGrafter"/>
</dbReference>
<dbReference type="InterPro" id="IPR003105">
    <property type="entry name" value="SRA_YDG"/>
</dbReference>
<accession>A0A8H3PFA2</accession>
<dbReference type="OrthoDB" id="2270193at2759"/>
<dbReference type="Proteomes" id="UP000664521">
    <property type="component" value="Unassembled WGS sequence"/>
</dbReference>
<dbReference type="AlphaFoldDB" id="A0A8H3PFA2"/>
<name>A0A8H3PFA2_9LECA</name>
<dbReference type="InterPro" id="IPR015947">
    <property type="entry name" value="PUA-like_sf"/>
</dbReference>
<dbReference type="GO" id="GO:0016567">
    <property type="term" value="P:protein ubiquitination"/>
    <property type="evidence" value="ECO:0007669"/>
    <property type="project" value="TreeGrafter"/>
</dbReference>
<dbReference type="GO" id="GO:0005634">
    <property type="term" value="C:nucleus"/>
    <property type="evidence" value="ECO:0007669"/>
    <property type="project" value="UniProtKB-SubCell"/>
</dbReference>
<feature type="domain" description="YDG" evidence="4">
    <location>
        <begin position="227"/>
        <end position="367"/>
    </location>
</feature>
<comment type="subcellular location">
    <subcellularLocation>
        <location evidence="2">Nucleus</location>
    </subcellularLocation>
</comment>
<dbReference type="Pfam" id="PF02182">
    <property type="entry name" value="SAD_SRA"/>
    <property type="match status" value="1"/>
</dbReference>
<dbReference type="Gene3D" id="2.30.280.10">
    <property type="entry name" value="SRA-YDG"/>
    <property type="match status" value="1"/>
</dbReference>
<protein>
    <recommendedName>
        <fullName evidence="4">YDG domain-containing protein</fullName>
    </recommendedName>
</protein>
<sequence length="394" mass="43666">MESLSNDTVIDVEPDSLPLDNDSPHRLATAAECGVEDEEVPNTIAGINSTAFLKSVPSRRPPARVVARCTQEMSNHQRSIHPEERQAIYNLLKSFNSLGTFSNQMVKALNMRNLLLNILGETKTSVKPYEYPEPLQRNASIILERLDFEVAVEAAAEQPSPSPEPDPNPKKRRKSTVQSPTSAMSRLSIDDSYSKHVMRGIVITGGSRRSYLLDRNYRPEPRDCKIVGNNGLVVGDWWPLRICALRDGAHGAIQAGIAGSSQTGAYSVVVSDHYSELDRDLGDTILYSGSNSHSNEDPTTPHVSFATKAMRASYARRQPVRVIRSGKLEGSFAPRKGLRYDGLYSIESEAIEKNANGGAYVRFTLVRCPGQRGIDMSRPNRREREAYDLLKHMA</sequence>
<keyword evidence="6" id="KW-1185">Reference proteome</keyword>
<evidence type="ECO:0000259" key="4">
    <source>
        <dbReference type="PROSITE" id="PS51015"/>
    </source>
</evidence>
<dbReference type="PANTHER" id="PTHR14140:SF27">
    <property type="entry name" value="OS04G0289800 PROTEIN"/>
    <property type="match status" value="1"/>
</dbReference>
<comment type="caution">
    <text evidence="5">The sequence shown here is derived from an EMBL/GenBank/DDBJ whole genome shotgun (WGS) entry which is preliminary data.</text>
</comment>
<evidence type="ECO:0000313" key="5">
    <source>
        <dbReference type="EMBL" id="CAF9939125.1"/>
    </source>
</evidence>
<dbReference type="EMBL" id="CAJPDS010000125">
    <property type="protein sequence ID" value="CAF9939125.1"/>
    <property type="molecule type" value="Genomic_DNA"/>
</dbReference>
<dbReference type="PROSITE" id="PS51015">
    <property type="entry name" value="YDG"/>
    <property type="match status" value="1"/>
</dbReference>
<evidence type="ECO:0000256" key="2">
    <source>
        <dbReference type="PROSITE-ProRule" id="PRU00358"/>
    </source>
</evidence>
<feature type="compositionally biased region" description="Polar residues" evidence="3">
    <location>
        <begin position="176"/>
        <end position="185"/>
    </location>
</feature>
<proteinExistence type="predicted"/>
<dbReference type="PANTHER" id="PTHR14140">
    <property type="entry name" value="E3 UBIQUITIN-PROTEIN LIGASE UHRF-RELATED"/>
    <property type="match status" value="1"/>
</dbReference>
<dbReference type="GO" id="GO:0061630">
    <property type="term" value="F:ubiquitin protein ligase activity"/>
    <property type="evidence" value="ECO:0007669"/>
    <property type="project" value="TreeGrafter"/>
</dbReference>
<evidence type="ECO:0000256" key="3">
    <source>
        <dbReference type="SAM" id="MobiDB-lite"/>
    </source>
</evidence>
<keyword evidence="1 2" id="KW-0539">Nucleus</keyword>
<feature type="region of interest" description="Disordered" evidence="3">
    <location>
        <begin position="1"/>
        <end position="23"/>
    </location>
</feature>
<evidence type="ECO:0000313" key="6">
    <source>
        <dbReference type="Proteomes" id="UP000664521"/>
    </source>
</evidence>
<reference evidence="5" key="1">
    <citation type="submission" date="2021-03" db="EMBL/GenBank/DDBJ databases">
        <authorList>
            <person name="Tagirdzhanova G."/>
        </authorList>
    </citation>
    <scope>NUCLEOTIDE SEQUENCE</scope>
</reference>
<dbReference type="SUPFAM" id="SSF88697">
    <property type="entry name" value="PUA domain-like"/>
    <property type="match status" value="1"/>
</dbReference>
<feature type="region of interest" description="Disordered" evidence="3">
    <location>
        <begin position="153"/>
        <end position="185"/>
    </location>
</feature>
<evidence type="ECO:0000256" key="1">
    <source>
        <dbReference type="ARBA" id="ARBA00023242"/>
    </source>
</evidence>
<gene>
    <name evidence="5" type="ORF">HETSPECPRED_001492</name>
</gene>
<dbReference type="InterPro" id="IPR036987">
    <property type="entry name" value="SRA-YDG_sf"/>
</dbReference>
<organism evidence="5 6">
    <name type="scientific">Heterodermia speciosa</name>
    <dbReference type="NCBI Taxonomy" id="116794"/>
    <lineage>
        <taxon>Eukaryota</taxon>
        <taxon>Fungi</taxon>
        <taxon>Dikarya</taxon>
        <taxon>Ascomycota</taxon>
        <taxon>Pezizomycotina</taxon>
        <taxon>Lecanoromycetes</taxon>
        <taxon>OSLEUM clade</taxon>
        <taxon>Lecanoromycetidae</taxon>
        <taxon>Caliciales</taxon>
        <taxon>Physciaceae</taxon>
        <taxon>Heterodermia</taxon>
    </lineage>
</organism>
<dbReference type="InterPro" id="IPR045134">
    <property type="entry name" value="UHRF1/2-like"/>
</dbReference>